<dbReference type="OrthoDB" id="12132at2157"/>
<comment type="caution">
    <text evidence="1">The sequence shown here is derived from an EMBL/GenBank/DDBJ whole genome shotgun (WGS) entry which is preliminary data.</text>
</comment>
<gene>
    <name evidence="1" type="ORF">SAMN04488589_2102</name>
</gene>
<organism evidence="1 2">
    <name type="scientific">Methanolobus vulcani</name>
    <dbReference type="NCBI Taxonomy" id="38026"/>
    <lineage>
        <taxon>Archaea</taxon>
        <taxon>Methanobacteriati</taxon>
        <taxon>Methanobacteriota</taxon>
        <taxon>Stenosarchaea group</taxon>
        <taxon>Methanomicrobia</taxon>
        <taxon>Methanosarcinales</taxon>
        <taxon>Methanosarcinaceae</taxon>
        <taxon>Methanolobus</taxon>
    </lineage>
</organism>
<dbReference type="Proteomes" id="UP000199259">
    <property type="component" value="Unassembled WGS sequence"/>
</dbReference>
<accession>A0A7Z7AXR4</accession>
<sequence>MSQENNKLYSLLLVLAIALALMAAALYAGSQGNSQQNAEHTISMSGYAEQKVVPDTASISIGVVTQATTANGSSSENAAIMNAVVNELKAIGLEDKEMQTSYVSVSPEYNYTGGRTITGYSASNNVQITTTKLDMINEIIDRSAAAGANQIGSLSFSVSDAMQKQLRDELISEAVNDSRSKADMLASTLNVKITGVKTSSVNDNSGVSAIYNTAQEMPVAVGASTPISPGESTVSMSVQVTYIIK</sequence>
<dbReference type="PANTHER" id="PTHR34387">
    <property type="entry name" value="SLR1258 PROTEIN"/>
    <property type="match status" value="1"/>
</dbReference>
<dbReference type="AlphaFoldDB" id="A0A7Z7AXR4"/>
<dbReference type="InterPro" id="IPR052022">
    <property type="entry name" value="26kDa_periplasmic_antigen"/>
</dbReference>
<dbReference type="Gene3D" id="3.30.70.2970">
    <property type="entry name" value="Protein of unknown function (DUF541), domain 2"/>
    <property type="match status" value="1"/>
</dbReference>
<dbReference type="EMBL" id="FNCA01000006">
    <property type="protein sequence ID" value="SDG06565.1"/>
    <property type="molecule type" value="Genomic_DNA"/>
</dbReference>
<evidence type="ECO:0000313" key="1">
    <source>
        <dbReference type="EMBL" id="SDG06565.1"/>
    </source>
</evidence>
<dbReference type="InterPro" id="IPR007497">
    <property type="entry name" value="SIMPL/DUF541"/>
</dbReference>
<protein>
    <recommendedName>
        <fullName evidence="3">Outer membrane protein</fullName>
    </recommendedName>
</protein>
<dbReference type="RefSeq" id="WP_091710379.1">
    <property type="nucleotide sequence ID" value="NZ_FNCA01000006.1"/>
</dbReference>
<proteinExistence type="predicted"/>
<evidence type="ECO:0000313" key="2">
    <source>
        <dbReference type="Proteomes" id="UP000199259"/>
    </source>
</evidence>
<dbReference type="Pfam" id="PF04402">
    <property type="entry name" value="SIMPL"/>
    <property type="match status" value="1"/>
</dbReference>
<dbReference type="Gene3D" id="3.30.110.170">
    <property type="entry name" value="Protein of unknown function (DUF541), domain 1"/>
    <property type="match status" value="1"/>
</dbReference>
<dbReference type="GO" id="GO:0006974">
    <property type="term" value="P:DNA damage response"/>
    <property type="evidence" value="ECO:0007669"/>
    <property type="project" value="TreeGrafter"/>
</dbReference>
<reference evidence="1 2" key="1">
    <citation type="submission" date="2016-10" db="EMBL/GenBank/DDBJ databases">
        <authorList>
            <person name="Varghese N."/>
            <person name="Submissions S."/>
        </authorList>
    </citation>
    <scope>NUCLEOTIDE SEQUENCE [LARGE SCALE GENOMIC DNA]</scope>
    <source>
        <strain evidence="1 2">PL 12/M</strain>
    </source>
</reference>
<name>A0A7Z7AXR4_9EURY</name>
<dbReference type="PANTHER" id="PTHR34387:SF2">
    <property type="entry name" value="SLR1258 PROTEIN"/>
    <property type="match status" value="1"/>
</dbReference>
<evidence type="ECO:0008006" key="3">
    <source>
        <dbReference type="Google" id="ProtNLM"/>
    </source>
</evidence>
<keyword evidence="2" id="KW-1185">Reference proteome</keyword>